<dbReference type="CDD" id="cd01335">
    <property type="entry name" value="Radical_SAM"/>
    <property type="match status" value="1"/>
</dbReference>
<keyword evidence="5" id="KW-0408">Iron</keyword>
<evidence type="ECO:0000256" key="2">
    <source>
        <dbReference type="ARBA" id="ARBA00022485"/>
    </source>
</evidence>
<evidence type="ECO:0000256" key="1">
    <source>
        <dbReference type="ARBA" id="ARBA00001966"/>
    </source>
</evidence>
<sequence>MKLALNCRTHDGKNETWVYDNVTNEIFDGQGNPVDLTKDERLRAYAMLREQKGQAGFSNSKSKDLWDLRIQLGLKCNMSCKYCAQSDRENERWVSSPKDVPAFIERLKASGIRVHGVIELWGGEPFVYWKTLQKLVPALRELYPEVRFAIITNGTLIDEEKIAFCEAYGISLTFSHDGPGYHLRGADPLDDPAMVDMWRLAFSKLHCSINCVLSPANTDVDAIADFFKAKLGSIHLNFEGIMTHVGVQDSELMFTAEQMLTLQKNIFKALTREGWDKFPALTGESDRLLKALVKRTKLSPNAVKCMMNREDNAAINLKGDFLSCHDHCTEEGCVGTIEAPEAVDISKHFKPWSVREKCKKCLVLTLCRGACPQIEGLARTLTCKNEFGYHFAVFQAVFWLLFGLSLESFVPLEDPHD</sequence>
<evidence type="ECO:0000256" key="7">
    <source>
        <dbReference type="ARBA" id="ARBA00023601"/>
    </source>
</evidence>
<dbReference type="OrthoDB" id="308557at2"/>
<evidence type="ECO:0000256" key="6">
    <source>
        <dbReference type="ARBA" id="ARBA00023014"/>
    </source>
</evidence>
<dbReference type="PANTHER" id="PTHR43273">
    <property type="entry name" value="ANAEROBIC SULFATASE-MATURATING ENZYME HOMOLOG ASLB-RELATED"/>
    <property type="match status" value="1"/>
</dbReference>
<evidence type="ECO:0000256" key="5">
    <source>
        <dbReference type="ARBA" id="ARBA00023004"/>
    </source>
</evidence>
<dbReference type="InterPro" id="IPR013785">
    <property type="entry name" value="Aldolase_TIM"/>
</dbReference>
<feature type="domain" description="Radical SAM core" evidence="8">
    <location>
        <begin position="60"/>
        <end position="273"/>
    </location>
</feature>
<dbReference type="InterPro" id="IPR023885">
    <property type="entry name" value="4Fe4S-binding_SPASM_dom"/>
</dbReference>
<organism evidence="9 10">
    <name type="scientific">Parasutterella muris</name>
    <dbReference type="NCBI Taxonomy" id="2565572"/>
    <lineage>
        <taxon>Bacteria</taxon>
        <taxon>Pseudomonadati</taxon>
        <taxon>Pseudomonadota</taxon>
        <taxon>Betaproteobacteria</taxon>
        <taxon>Burkholderiales</taxon>
        <taxon>Sutterellaceae</taxon>
        <taxon>Parasutterella</taxon>
    </lineage>
</organism>
<dbReference type="Gene3D" id="3.20.20.70">
    <property type="entry name" value="Aldolase class I"/>
    <property type="match status" value="1"/>
</dbReference>
<dbReference type="GO" id="GO:0051539">
    <property type="term" value="F:4 iron, 4 sulfur cluster binding"/>
    <property type="evidence" value="ECO:0007669"/>
    <property type="project" value="UniProtKB-KW"/>
</dbReference>
<dbReference type="InterPro" id="IPR007197">
    <property type="entry name" value="rSAM"/>
</dbReference>
<comment type="caution">
    <text evidence="9">The sequence shown here is derived from an EMBL/GenBank/DDBJ whole genome shotgun (WGS) entry which is preliminary data.</text>
</comment>
<dbReference type="PANTHER" id="PTHR43273:SF3">
    <property type="entry name" value="ANAEROBIC SULFATASE-MATURATING ENZYME HOMOLOG ASLB-RELATED"/>
    <property type="match status" value="1"/>
</dbReference>
<dbReference type="RefSeq" id="WP_160334037.1">
    <property type="nucleotide sequence ID" value="NZ_WSRP01000001.1"/>
</dbReference>
<dbReference type="EMBL" id="WSRP01000001">
    <property type="protein sequence ID" value="MVX55600.1"/>
    <property type="molecule type" value="Genomic_DNA"/>
</dbReference>
<dbReference type="Pfam" id="PF04055">
    <property type="entry name" value="Radical_SAM"/>
    <property type="match status" value="1"/>
</dbReference>
<dbReference type="InterPro" id="IPR000385">
    <property type="entry name" value="MoaA_NifB_PqqE_Fe-S-bd_CS"/>
</dbReference>
<protein>
    <submittedName>
        <fullName evidence="9">Radical SAM protein</fullName>
    </submittedName>
</protein>
<dbReference type="AlphaFoldDB" id="A0A6L6YD48"/>
<evidence type="ECO:0000313" key="10">
    <source>
        <dbReference type="Proteomes" id="UP000472580"/>
    </source>
</evidence>
<evidence type="ECO:0000259" key="8">
    <source>
        <dbReference type="PROSITE" id="PS51918"/>
    </source>
</evidence>
<keyword evidence="3" id="KW-0949">S-adenosyl-L-methionine</keyword>
<keyword evidence="2" id="KW-0004">4Fe-4S</keyword>
<dbReference type="NCBIfam" id="TIGR04085">
    <property type="entry name" value="rSAM_more_4Fe4S"/>
    <property type="match status" value="1"/>
</dbReference>
<dbReference type="GO" id="GO:0016491">
    <property type="term" value="F:oxidoreductase activity"/>
    <property type="evidence" value="ECO:0007669"/>
    <property type="project" value="InterPro"/>
</dbReference>
<proteinExistence type="inferred from homology"/>
<dbReference type="SFLD" id="SFLDG01067">
    <property type="entry name" value="SPASM/twitch_domain_containing"/>
    <property type="match status" value="1"/>
</dbReference>
<evidence type="ECO:0000256" key="4">
    <source>
        <dbReference type="ARBA" id="ARBA00022723"/>
    </source>
</evidence>
<evidence type="ECO:0000313" key="9">
    <source>
        <dbReference type="EMBL" id="MVX55600.1"/>
    </source>
</evidence>
<comment type="similarity">
    <text evidence="7">Belongs to the radical SAM superfamily. Anaerobic sulfatase-maturating enzyme family.</text>
</comment>
<name>A0A6L6YD48_9BURK</name>
<gene>
    <name evidence="9" type="ORF">E5987_00040</name>
</gene>
<dbReference type="InterPro" id="IPR023867">
    <property type="entry name" value="Sulphatase_maturase_rSAM"/>
</dbReference>
<comment type="cofactor">
    <cofactor evidence="1">
        <name>[4Fe-4S] cluster</name>
        <dbReference type="ChEBI" id="CHEBI:49883"/>
    </cofactor>
</comment>
<dbReference type="PROSITE" id="PS51918">
    <property type="entry name" value="RADICAL_SAM"/>
    <property type="match status" value="1"/>
</dbReference>
<dbReference type="InterPro" id="IPR058240">
    <property type="entry name" value="rSAM_sf"/>
</dbReference>
<dbReference type="SUPFAM" id="SSF102114">
    <property type="entry name" value="Radical SAM enzymes"/>
    <property type="match status" value="1"/>
</dbReference>
<evidence type="ECO:0000256" key="3">
    <source>
        <dbReference type="ARBA" id="ARBA00022691"/>
    </source>
</evidence>
<keyword evidence="10" id="KW-1185">Reference proteome</keyword>
<dbReference type="SFLD" id="SFLDS00029">
    <property type="entry name" value="Radical_SAM"/>
    <property type="match status" value="1"/>
</dbReference>
<keyword evidence="6" id="KW-0411">Iron-sulfur</keyword>
<dbReference type="Proteomes" id="UP000472580">
    <property type="component" value="Unassembled WGS sequence"/>
</dbReference>
<keyword evidence="4" id="KW-0479">Metal-binding</keyword>
<dbReference type="GO" id="GO:0046872">
    <property type="term" value="F:metal ion binding"/>
    <property type="evidence" value="ECO:0007669"/>
    <property type="project" value="UniProtKB-KW"/>
</dbReference>
<reference evidence="9 10" key="1">
    <citation type="submission" date="2019-12" db="EMBL/GenBank/DDBJ databases">
        <title>Microbes associate with the intestines of laboratory mice.</title>
        <authorList>
            <person name="Navarre W."/>
            <person name="Wong E."/>
        </authorList>
    </citation>
    <scope>NUCLEOTIDE SEQUENCE [LARGE SCALE GENOMIC DNA]</scope>
    <source>
        <strain evidence="9 10">NM82_D38</strain>
    </source>
</reference>
<dbReference type="PROSITE" id="PS01305">
    <property type="entry name" value="MOAA_NIFB_PQQE"/>
    <property type="match status" value="1"/>
</dbReference>
<accession>A0A6L6YD48</accession>